<keyword evidence="4" id="KW-1185">Reference proteome</keyword>
<protein>
    <recommendedName>
        <fullName evidence="2">Late embryogenesis abundant protein ECP63-like domain-containing protein</fullName>
    </recommendedName>
</protein>
<evidence type="ECO:0000313" key="4">
    <source>
        <dbReference type="Proteomes" id="UP000188354"/>
    </source>
</evidence>
<dbReference type="KEGG" id="lang:109356067"/>
<accession>A0A4P1R8P6</accession>
<organism evidence="3 4">
    <name type="scientific">Lupinus angustifolius</name>
    <name type="common">Narrow-leaved blue lupine</name>
    <dbReference type="NCBI Taxonomy" id="3871"/>
    <lineage>
        <taxon>Eukaryota</taxon>
        <taxon>Viridiplantae</taxon>
        <taxon>Streptophyta</taxon>
        <taxon>Embryophyta</taxon>
        <taxon>Tracheophyta</taxon>
        <taxon>Spermatophyta</taxon>
        <taxon>Magnoliopsida</taxon>
        <taxon>eudicotyledons</taxon>
        <taxon>Gunneridae</taxon>
        <taxon>Pentapetalae</taxon>
        <taxon>rosids</taxon>
        <taxon>fabids</taxon>
        <taxon>Fabales</taxon>
        <taxon>Fabaceae</taxon>
        <taxon>Papilionoideae</taxon>
        <taxon>50 kb inversion clade</taxon>
        <taxon>genistoids sensu lato</taxon>
        <taxon>core genistoids</taxon>
        <taxon>Genisteae</taxon>
        <taxon>Lupinus</taxon>
    </lineage>
</organism>
<dbReference type="STRING" id="3871.A0A4P1R8P6"/>
<gene>
    <name evidence="3" type="ORF">TanjilG_02601</name>
</gene>
<feature type="domain" description="Late embryogenesis abundant protein ECP63-like" evidence="2">
    <location>
        <begin position="144"/>
        <end position="187"/>
    </location>
</feature>
<proteinExistence type="predicted"/>
<feature type="compositionally biased region" description="Basic and acidic residues" evidence="1">
    <location>
        <begin position="100"/>
        <end position="110"/>
    </location>
</feature>
<feature type="region of interest" description="Disordered" evidence="1">
    <location>
        <begin position="241"/>
        <end position="283"/>
    </location>
</feature>
<sequence>MASRQDFKEDRAEAAAKLAAKDIGDVNREREREQGFNLNSEVNFKQARAEAAAKLAAKDLEDVNRAREQYGLGAGEHEQKPGLIGSMLKAAKEAVVGKNNNEDIEVREHSPNYTTHRYKDTSENTGSKVGEYTDYAAQKTKETKDYAVDKAKEAKDTTINKAGEYKDYTVDKAKQAKDATMNKAGEYTDYAAEKAKEAKDVTAEKAKEGKDTTVGKLGELKDSAADAAKRAMGFFIGKKDETKEKVSETGEEARRKMEELRVQDKDYNNRSKQAPRVGGGQKLVIEVEESRPGVIADALETADKATTQAMNEEGVIRVERREKM</sequence>
<evidence type="ECO:0000256" key="1">
    <source>
        <dbReference type="SAM" id="MobiDB-lite"/>
    </source>
</evidence>
<dbReference type="EMBL" id="CM007369">
    <property type="protein sequence ID" value="OIW05128.1"/>
    <property type="molecule type" value="Genomic_DNA"/>
</dbReference>
<name>A0A4P1R8P6_LUPAN</name>
<dbReference type="Proteomes" id="UP000188354">
    <property type="component" value="Chromosome LG09"/>
</dbReference>
<dbReference type="GO" id="GO:0005829">
    <property type="term" value="C:cytosol"/>
    <property type="evidence" value="ECO:0007669"/>
    <property type="project" value="TreeGrafter"/>
</dbReference>
<dbReference type="Gene3D" id="6.10.140.1430">
    <property type="match status" value="1"/>
</dbReference>
<dbReference type="Gramene" id="OIW05128">
    <property type="protein sequence ID" value="OIW05128"/>
    <property type="gene ID" value="TanjilG_02601"/>
</dbReference>
<evidence type="ECO:0000313" key="3">
    <source>
        <dbReference type="EMBL" id="OIW05128.1"/>
    </source>
</evidence>
<evidence type="ECO:0000259" key="2">
    <source>
        <dbReference type="Pfam" id="PF02987"/>
    </source>
</evidence>
<dbReference type="Pfam" id="PF02987">
    <property type="entry name" value="LEA_4"/>
    <property type="match status" value="1"/>
</dbReference>
<dbReference type="AlphaFoldDB" id="A0A4P1R8P6"/>
<dbReference type="InterPro" id="IPR004238">
    <property type="entry name" value="ECP63-like_dom"/>
</dbReference>
<dbReference type="PANTHER" id="PTHR47877:SF4">
    <property type="entry name" value="LATE EMBRYOGENESIS ABUNDANT PROTEIN ECP63"/>
    <property type="match status" value="1"/>
</dbReference>
<feature type="region of interest" description="Disordered" evidence="1">
    <location>
        <begin position="99"/>
        <end position="130"/>
    </location>
</feature>
<dbReference type="OrthoDB" id="1907061at2759"/>
<feature type="compositionally biased region" description="Basic and acidic residues" evidence="1">
    <location>
        <begin position="241"/>
        <end position="269"/>
    </location>
</feature>
<dbReference type="PANTHER" id="PTHR47877">
    <property type="entry name" value="LATE EMBRYOGENESIS ABUNDANT DOMAIN-CONTAINING PROTEIN / LEA DOMAIN-CONTAINING PROTEIN"/>
    <property type="match status" value="1"/>
</dbReference>
<dbReference type="GO" id="GO:0009631">
    <property type="term" value="P:cold acclimation"/>
    <property type="evidence" value="ECO:0007669"/>
    <property type="project" value="TreeGrafter"/>
</dbReference>
<reference evidence="3 4" key="1">
    <citation type="journal article" date="2017" name="Plant Biotechnol. J.">
        <title>A comprehensive draft genome sequence for lupin (Lupinus angustifolius), an emerging health food: insights into plant-microbe interactions and legume evolution.</title>
        <authorList>
            <person name="Hane J.K."/>
            <person name="Ming Y."/>
            <person name="Kamphuis L.G."/>
            <person name="Nelson M.N."/>
            <person name="Garg G."/>
            <person name="Atkins C.A."/>
            <person name="Bayer P.E."/>
            <person name="Bravo A."/>
            <person name="Bringans S."/>
            <person name="Cannon S."/>
            <person name="Edwards D."/>
            <person name="Foley R."/>
            <person name="Gao L.L."/>
            <person name="Harrison M.J."/>
            <person name="Huang W."/>
            <person name="Hurgobin B."/>
            <person name="Li S."/>
            <person name="Liu C.W."/>
            <person name="McGrath A."/>
            <person name="Morahan G."/>
            <person name="Murray J."/>
            <person name="Weller J."/>
            <person name="Jian J."/>
            <person name="Singh K.B."/>
        </authorList>
    </citation>
    <scope>NUCLEOTIDE SEQUENCE [LARGE SCALE GENOMIC DNA]</scope>
    <source>
        <strain evidence="4">cv. Tanjil</strain>
        <tissue evidence="3">Whole plant</tissue>
    </source>
</reference>